<gene>
    <name evidence="1" type="ORF">CEXT_788751</name>
</gene>
<protein>
    <submittedName>
        <fullName evidence="1">Uncharacterized protein</fullName>
    </submittedName>
</protein>
<organism evidence="1 2">
    <name type="scientific">Caerostris extrusa</name>
    <name type="common">Bark spider</name>
    <name type="synonym">Caerostris bankana</name>
    <dbReference type="NCBI Taxonomy" id="172846"/>
    <lineage>
        <taxon>Eukaryota</taxon>
        <taxon>Metazoa</taxon>
        <taxon>Ecdysozoa</taxon>
        <taxon>Arthropoda</taxon>
        <taxon>Chelicerata</taxon>
        <taxon>Arachnida</taxon>
        <taxon>Araneae</taxon>
        <taxon>Araneomorphae</taxon>
        <taxon>Entelegynae</taxon>
        <taxon>Araneoidea</taxon>
        <taxon>Araneidae</taxon>
        <taxon>Caerostris</taxon>
    </lineage>
</organism>
<proteinExistence type="predicted"/>
<accession>A0AAV4XT42</accession>
<sequence>MNPSNFNAVFFHVKQSEERRKESPFFSPLLKYSARRSSYLASPRKCLNRISLNNSSPARKSKLSAEKLLLRFRVSDRKTRRREIKMRNPYLLNLPTLPPALKDSNAYSVCAGLQDLPPFPLQPECCLFITAAANAPCSKGACTERKENRNSEFGKVNYFSPLSLIRSQGQPPPPSLKANSQTFACTPRCTPILTEGAITPLQKGSPSTNFLYLHPRDSLRDPFPLPFPSEGPKGGLPSPIYLDFAMTAPSQTPSAEWNRPRAGRSCAPYFTKDLG</sequence>
<dbReference type="Proteomes" id="UP001054945">
    <property type="component" value="Unassembled WGS sequence"/>
</dbReference>
<comment type="caution">
    <text evidence="1">The sequence shown here is derived from an EMBL/GenBank/DDBJ whole genome shotgun (WGS) entry which is preliminary data.</text>
</comment>
<keyword evidence="2" id="KW-1185">Reference proteome</keyword>
<reference evidence="1 2" key="1">
    <citation type="submission" date="2021-06" db="EMBL/GenBank/DDBJ databases">
        <title>Caerostris extrusa draft genome.</title>
        <authorList>
            <person name="Kono N."/>
            <person name="Arakawa K."/>
        </authorList>
    </citation>
    <scope>NUCLEOTIDE SEQUENCE [LARGE SCALE GENOMIC DNA]</scope>
</reference>
<evidence type="ECO:0000313" key="1">
    <source>
        <dbReference type="EMBL" id="GIY97094.1"/>
    </source>
</evidence>
<evidence type="ECO:0000313" key="2">
    <source>
        <dbReference type="Proteomes" id="UP001054945"/>
    </source>
</evidence>
<name>A0AAV4XT42_CAEEX</name>
<dbReference type="AlphaFoldDB" id="A0AAV4XT42"/>
<dbReference type="EMBL" id="BPLR01000738">
    <property type="protein sequence ID" value="GIY97094.1"/>
    <property type="molecule type" value="Genomic_DNA"/>
</dbReference>